<organism evidence="2 3">
    <name type="scientific">Hydrobacter penzbergensis</name>
    <dbReference type="NCBI Taxonomy" id="1235997"/>
    <lineage>
        <taxon>Bacteria</taxon>
        <taxon>Pseudomonadati</taxon>
        <taxon>Bacteroidota</taxon>
        <taxon>Chitinophagia</taxon>
        <taxon>Chitinophagales</taxon>
        <taxon>Chitinophagaceae</taxon>
        <taxon>Hydrobacter</taxon>
    </lineage>
</organism>
<keyword evidence="1" id="KW-0472">Membrane</keyword>
<proteinExistence type="predicted"/>
<evidence type="ECO:0000313" key="2">
    <source>
        <dbReference type="EMBL" id="SDX19261.1"/>
    </source>
</evidence>
<protein>
    <submittedName>
        <fullName evidence="2">Uncharacterized protein</fullName>
    </submittedName>
</protein>
<dbReference type="Pfam" id="PF20108">
    <property type="entry name" value="DUF6498"/>
    <property type="match status" value="1"/>
</dbReference>
<name>A0A8X8LEZ5_9BACT</name>
<keyword evidence="3" id="KW-1185">Reference proteome</keyword>
<dbReference type="EMBL" id="FNNO01000010">
    <property type="protein sequence ID" value="SDX19261.1"/>
    <property type="molecule type" value="Genomic_DNA"/>
</dbReference>
<dbReference type="RefSeq" id="WP_092724361.1">
    <property type="nucleotide sequence ID" value="NZ_FNNO01000010.1"/>
</dbReference>
<reference evidence="2 3" key="1">
    <citation type="submission" date="2016-10" db="EMBL/GenBank/DDBJ databases">
        <authorList>
            <person name="Varghese N."/>
            <person name="Submissions S."/>
        </authorList>
    </citation>
    <scope>NUCLEOTIDE SEQUENCE [LARGE SCALE GENOMIC DNA]</scope>
    <source>
        <strain evidence="2 3">DSM 25353</strain>
    </source>
</reference>
<comment type="caution">
    <text evidence="2">The sequence shown here is derived from an EMBL/GenBank/DDBJ whole genome shotgun (WGS) entry which is preliminary data.</text>
</comment>
<keyword evidence="1" id="KW-0812">Transmembrane</keyword>
<feature type="transmembrane region" description="Helical" evidence="1">
    <location>
        <begin position="105"/>
        <end position="126"/>
    </location>
</feature>
<evidence type="ECO:0000256" key="1">
    <source>
        <dbReference type="SAM" id="Phobius"/>
    </source>
</evidence>
<feature type="transmembrane region" description="Helical" evidence="1">
    <location>
        <begin position="138"/>
        <end position="159"/>
    </location>
</feature>
<feature type="transmembrane region" description="Helical" evidence="1">
    <location>
        <begin position="31"/>
        <end position="54"/>
    </location>
</feature>
<feature type="transmembrane region" description="Helical" evidence="1">
    <location>
        <begin position="74"/>
        <end position="93"/>
    </location>
</feature>
<dbReference type="Proteomes" id="UP000198711">
    <property type="component" value="Unassembled WGS sequence"/>
</dbReference>
<sequence>MRKALNNPSYWLLLAGNLYIFIRYIERQGTINAVIFLYLVQSMLLGLFNALSIIFCKPSPNSNHSLLFRIKQALFFLFHFSFFNFMLYIFLANDTISWRGGDWKMFQVAFWLLVASMIADNSRLIIYSFNKGIDIGKLFFLPYLRVVPIGVIIFCITYLPSGFGLVFLVLKIITDIGSYMICERLQKL</sequence>
<gene>
    <name evidence="2" type="ORF">SAMN05444410_110103</name>
</gene>
<dbReference type="AlphaFoldDB" id="A0A8X8LEZ5"/>
<evidence type="ECO:0000313" key="3">
    <source>
        <dbReference type="Proteomes" id="UP000198711"/>
    </source>
</evidence>
<dbReference type="InterPro" id="IPR045466">
    <property type="entry name" value="DUF6498"/>
</dbReference>
<keyword evidence="1" id="KW-1133">Transmembrane helix</keyword>
<accession>A0A8X8LEZ5</accession>